<keyword evidence="3" id="KW-1185">Reference proteome</keyword>
<protein>
    <submittedName>
        <fullName evidence="2">Uncharacterized protein</fullName>
    </submittedName>
</protein>
<evidence type="ECO:0000313" key="3">
    <source>
        <dbReference type="Proteomes" id="UP001177003"/>
    </source>
</evidence>
<gene>
    <name evidence="2" type="ORF">LSALG_LOCUS20341</name>
</gene>
<sequence length="98" mass="11744">MVIRANPNESVSDLRDKYFAEWFEDRVEERFESPLTVTRVEPLCLASTINTYEQIYDEENDRMEEEVKEVEDFEDGGDENKFYYSEEEFEDEDDGDEC</sequence>
<reference evidence="2" key="1">
    <citation type="submission" date="2023-04" db="EMBL/GenBank/DDBJ databases">
        <authorList>
            <person name="Vijverberg K."/>
            <person name="Xiong W."/>
            <person name="Schranz E."/>
        </authorList>
    </citation>
    <scope>NUCLEOTIDE SEQUENCE</scope>
</reference>
<evidence type="ECO:0000313" key="2">
    <source>
        <dbReference type="EMBL" id="CAI9280602.1"/>
    </source>
</evidence>
<feature type="region of interest" description="Disordered" evidence="1">
    <location>
        <begin position="69"/>
        <end position="98"/>
    </location>
</feature>
<name>A0AA36E3H8_LACSI</name>
<accession>A0AA36E3H8</accession>
<dbReference type="AlphaFoldDB" id="A0AA36E3H8"/>
<organism evidence="2 3">
    <name type="scientific">Lactuca saligna</name>
    <name type="common">Willowleaf lettuce</name>
    <dbReference type="NCBI Taxonomy" id="75948"/>
    <lineage>
        <taxon>Eukaryota</taxon>
        <taxon>Viridiplantae</taxon>
        <taxon>Streptophyta</taxon>
        <taxon>Embryophyta</taxon>
        <taxon>Tracheophyta</taxon>
        <taxon>Spermatophyta</taxon>
        <taxon>Magnoliopsida</taxon>
        <taxon>eudicotyledons</taxon>
        <taxon>Gunneridae</taxon>
        <taxon>Pentapetalae</taxon>
        <taxon>asterids</taxon>
        <taxon>campanulids</taxon>
        <taxon>Asterales</taxon>
        <taxon>Asteraceae</taxon>
        <taxon>Cichorioideae</taxon>
        <taxon>Cichorieae</taxon>
        <taxon>Lactucinae</taxon>
        <taxon>Lactuca</taxon>
    </lineage>
</organism>
<proteinExistence type="predicted"/>
<evidence type="ECO:0000256" key="1">
    <source>
        <dbReference type="SAM" id="MobiDB-lite"/>
    </source>
</evidence>
<dbReference type="Proteomes" id="UP001177003">
    <property type="component" value="Chromosome 4"/>
</dbReference>
<dbReference type="EMBL" id="OX465080">
    <property type="protein sequence ID" value="CAI9280602.1"/>
    <property type="molecule type" value="Genomic_DNA"/>
</dbReference>
<feature type="compositionally biased region" description="Acidic residues" evidence="1">
    <location>
        <begin position="85"/>
        <end position="98"/>
    </location>
</feature>